<sequence length="102" mass="12173">MAHRNSYENEETHHLYEIIDRGKDDDVFKYGICCKPIDDDGTSSRMRLQVNALNRIDKWLRFFARILIRDIPGKREARRLEKQHIQDYIDKTGERPRGNPTD</sequence>
<gene>
    <name evidence="2" type="ordered locus">Halhy_1075</name>
</gene>
<accession>F4KQE8</accession>
<name>F4KQE8_HALH1</name>
<dbReference type="AlphaFoldDB" id="F4KQE8"/>
<evidence type="ECO:0000313" key="2">
    <source>
        <dbReference type="EMBL" id="AEE48974.1"/>
    </source>
</evidence>
<dbReference type="Proteomes" id="UP000008461">
    <property type="component" value="Chromosome"/>
</dbReference>
<dbReference type="KEGG" id="hhy:Halhy_1075"/>
<protein>
    <recommendedName>
        <fullName evidence="1">Tox-URI2 domain-containing protein</fullName>
    </recommendedName>
</protein>
<proteinExistence type="predicted"/>
<dbReference type="EMBL" id="CP002691">
    <property type="protein sequence ID" value="AEE48974.1"/>
    <property type="molecule type" value="Genomic_DNA"/>
</dbReference>
<dbReference type="HOGENOM" id="CLU_2273427_0_0_10"/>
<dbReference type="InterPro" id="IPR028899">
    <property type="entry name" value="Tox-URI2_dom"/>
</dbReference>
<evidence type="ECO:0000259" key="1">
    <source>
        <dbReference type="Pfam" id="PF15653"/>
    </source>
</evidence>
<dbReference type="RefSeq" id="WP_013763529.1">
    <property type="nucleotide sequence ID" value="NC_015510.1"/>
</dbReference>
<organism evidence="2 3">
    <name type="scientific">Haliscomenobacter hydrossis (strain ATCC 27775 / DSM 1100 / LMG 10767 / O)</name>
    <dbReference type="NCBI Taxonomy" id="760192"/>
    <lineage>
        <taxon>Bacteria</taxon>
        <taxon>Pseudomonadati</taxon>
        <taxon>Bacteroidota</taxon>
        <taxon>Saprospiria</taxon>
        <taxon>Saprospirales</taxon>
        <taxon>Haliscomenobacteraceae</taxon>
        <taxon>Haliscomenobacter</taxon>
    </lineage>
</organism>
<reference evidence="2 3" key="1">
    <citation type="journal article" date="2011" name="Stand. Genomic Sci.">
        <title>Complete genome sequence of Haliscomenobacter hydrossis type strain (O).</title>
        <authorList>
            <consortium name="US DOE Joint Genome Institute (JGI-PGF)"/>
            <person name="Daligault H."/>
            <person name="Lapidus A."/>
            <person name="Zeytun A."/>
            <person name="Nolan M."/>
            <person name="Lucas S."/>
            <person name="Del Rio T.G."/>
            <person name="Tice H."/>
            <person name="Cheng J.F."/>
            <person name="Tapia R."/>
            <person name="Han C."/>
            <person name="Goodwin L."/>
            <person name="Pitluck S."/>
            <person name="Liolios K."/>
            <person name="Pagani I."/>
            <person name="Ivanova N."/>
            <person name="Huntemann M."/>
            <person name="Mavromatis K."/>
            <person name="Mikhailova N."/>
            <person name="Pati A."/>
            <person name="Chen A."/>
            <person name="Palaniappan K."/>
            <person name="Land M."/>
            <person name="Hauser L."/>
            <person name="Brambilla E.M."/>
            <person name="Rohde M."/>
            <person name="Verbarg S."/>
            <person name="Goker M."/>
            <person name="Bristow J."/>
            <person name="Eisen J.A."/>
            <person name="Markowitz V."/>
            <person name="Hugenholtz P."/>
            <person name="Kyrpides N.C."/>
            <person name="Klenk H.P."/>
            <person name="Woyke T."/>
        </authorList>
    </citation>
    <scope>NUCLEOTIDE SEQUENCE [LARGE SCALE GENOMIC DNA]</scope>
    <source>
        <strain evidence="3">ATCC 27775 / DSM 1100 / LMG 10767 / O</strain>
    </source>
</reference>
<keyword evidence="3" id="KW-1185">Reference proteome</keyword>
<dbReference type="Pfam" id="PF15653">
    <property type="entry name" value="Tox-URI2"/>
    <property type="match status" value="1"/>
</dbReference>
<reference key="2">
    <citation type="submission" date="2011-04" db="EMBL/GenBank/DDBJ databases">
        <title>Complete sequence of chromosome of Haliscomenobacter hydrossis DSM 1100.</title>
        <authorList>
            <consortium name="US DOE Joint Genome Institute (JGI-PGF)"/>
            <person name="Lucas S."/>
            <person name="Han J."/>
            <person name="Lapidus A."/>
            <person name="Bruce D."/>
            <person name="Goodwin L."/>
            <person name="Pitluck S."/>
            <person name="Peters L."/>
            <person name="Kyrpides N."/>
            <person name="Mavromatis K."/>
            <person name="Ivanova N."/>
            <person name="Ovchinnikova G."/>
            <person name="Pagani I."/>
            <person name="Daligault H."/>
            <person name="Detter J.C."/>
            <person name="Han C."/>
            <person name="Land M."/>
            <person name="Hauser L."/>
            <person name="Markowitz V."/>
            <person name="Cheng J.-F."/>
            <person name="Hugenholtz P."/>
            <person name="Woyke T."/>
            <person name="Wu D."/>
            <person name="Verbarg S."/>
            <person name="Frueling A."/>
            <person name="Brambilla E."/>
            <person name="Klenk H.-P."/>
            <person name="Eisen J.A."/>
        </authorList>
    </citation>
    <scope>NUCLEOTIDE SEQUENCE</scope>
    <source>
        <strain>DSM 1100</strain>
    </source>
</reference>
<dbReference type="STRING" id="760192.Halhy_1075"/>
<feature type="domain" description="Tox-URI2" evidence="1">
    <location>
        <begin position="8"/>
        <end position="93"/>
    </location>
</feature>
<dbReference type="OrthoDB" id="1494098at2"/>
<evidence type="ECO:0000313" key="3">
    <source>
        <dbReference type="Proteomes" id="UP000008461"/>
    </source>
</evidence>